<evidence type="ECO:0000256" key="5">
    <source>
        <dbReference type="ARBA" id="ARBA00023242"/>
    </source>
</evidence>
<dbReference type="GO" id="GO:0010468">
    <property type="term" value="P:regulation of gene expression"/>
    <property type="evidence" value="ECO:0007669"/>
    <property type="project" value="UniProtKB-ARBA"/>
</dbReference>
<keyword evidence="4" id="KW-0804">Transcription</keyword>
<evidence type="ECO:0000256" key="2">
    <source>
        <dbReference type="ARBA" id="ARBA00022491"/>
    </source>
</evidence>
<feature type="compositionally biased region" description="Basic and acidic residues" evidence="6">
    <location>
        <begin position="115"/>
        <end position="125"/>
    </location>
</feature>
<dbReference type="PANTHER" id="PTHR21964">
    <property type="entry name" value="BREAST CANCER METASTASIS-SUPPRESSOR 1"/>
    <property type="match status" value="1"/>
</dbReference>
<keyword evidence="9" id="KW-1185">Reference proteome</keyword>
<reference evidence="8" key="1">
    <citation type="submission" date="2011-10" db="EMBL/GenBank/DDBJ databases">
        <authorList>
            <person name="Genoscope - CEA"/>
        </authorList>
    </citation>
    <scope>NUCLEOTIDE SEQUENCE</scope>
</reference>
<organism evidence="8 9">
    <name type="scientific">Pichia sorbitophila (strain ATCC MYA-4447 / BCRC 22081 / CBS 7064 / NBRC 10061 / NRRL Y-12695)</name>
    <name type="common">Hybrid yeast</name>
    <dbReference type="NCBI Taxonomy" id="559304"/>
    <lineage>
        <taxon>Eukaryota</taxon>
        <taxon>Fungi</taxon>
        <taxon>Dikarya</taxon>
        <taxon>Ascomycota</taxon>
        <taxon>Saccharomycotina</taxon>
        <taxon>Pichiomycetes</taxon>
        <taxon>Debaryomycetaceae</taxon>
        <taxon>Millerozyma</taxon>
    </lineage>
</organism>
<dbReference type="EMBL" id="FO082048">
    <property type="protein sequence ID" value="CCE85078.1"/>
    <property type="molecule type" value="Genomic_DNA"/>
</dbReference>
<feature type="compositionally biased region" description="Acidic residues" evidence="6">
    <location>
        <begin position="250"/>
        <end position="260"/>
    </location>
</feature>
<dbReference type="eggNOG" id="ENOG502S36P">
    <property type="taxonomic scope" value="Eukaryota"/>
</dbReference>
<gene>
    <name evidence="8" type="primary">Piso0_004649</name>
    <name evidence="7" type="ORF">GNLVRS01_PISO0K21526g</name>
    <name evidence="8" type="ORF">GNLVRS01_PISO0L21527g</name>
</gene>
<feature type="compositionally biased region" description="Basic and acidic residues" evidence="6">
    <location>
        <begin position="85"/>
        <end position="100"/>
    </location>
</feature>
<evidence type="ECO:0000313" key="7">
    <source>
        <dbReference type="EMBL" id="CCE84047.1"/>
    </source>
</evidence>
<dbReference type="STRING" id="559304.G8Y617"/>
<dbReference type="Proteomes" id="UP000005222">
    <property type="component" value="Chromosome L"/>
</dbReference>
<comment type="subcellular location">
    <subcellularLocation>
        <location evidence="1">Nucleus</location>
    </subcellularLocation>
</comment>
<dbReference type="Pfam" id="PF08598">
    <property type="entry name" value="Sds3"/>
    <property type="match status" value="1"/>
</dbReference>
<keyword evidence="5" id="KW-0539">Nucleus</keyword>
<feature type="compositionally biased region" description="Basic and acidic residues" evidence="6">
    <location>
        <begin position="145"/>
        <end position="166"/>
    </location>
</feature>
<dbReference type="Proteomes" id="UP000005222">
    <property type="component" value="Chromosome K"/>
</dbReference>
<sequence length="529" mass="58502">MTKERENIDASYLSANKDSPLTEIATSPPPFDLTMESREEDLEAKNSGLQNNTRVADKVDGATHDKESYESSELSDLGDDNSEAETEKMDFLEESARDGEGPVSDLKVLSALTSIREKESSKSDDGATEGEEAPGIGNENSVGDGARDSNGDDVQKDDADSRREHTNTSVEPKEEEEIGENSAGSKKHKSKAEDSEPIDEVDSRESSVKKRKLENSVTDEPDKGLQGSPDGTALARENASGLESNKNSGEESDGSDENDDEIKQERKNGTDEAADEEDIEDNVAENANVAPENNVSKQSKLAVEELISIETAFASLRDKLYKDKLELLEHELQLCLDGSHPELSKVYHKVNQFHRESMKQANANLTYRLRCIDIETVATRTSIHQNFLKKLMDTRNDMISDVTYMWYKINKERNQMDQVVPDFNFSAIPKIPNYTIPAQSEEDPAASSYSSSLTKKIAKQNTLVELVQHRNNVNQQLGILNGLVQFHGFPCAIASGLNDDDQIPSSELLLKSATNEEILEDLKSMGYVV</sequence>
<dbReference type="AlphaFoldDB" id="G8Y617"/>
<keyword evidence="3" id="KW-0805">Transcription regulation</keyword>
<evidence type="ECO:0000256" key="3">
    <source>
        <dbReference type="ARBA" id="ARBA00023015"/>
    </source>
</evidence>
<dbReference type="OrthoDB" id="20886at2759"/>
<dbReference type="OMA" id="DTPWANP"/>
<accession>G8Y617</accession>
<protein>
    <submittedName>
        <fullName evidence="8">Piso0_004649 protein</fullName>
    </submittedName>
</protein>
<name>G8Y617_PICSO</name>
<evidence type="ECO:0000256" key="6">
    <source>
        <dbReference type="SAM" id="MobiDB-lite"/>
    </source>
</evidence>
<feature type="compositionally biased region" description="Basic and acidic residues" evidence="6">
    <location>
        <begin position="55"/>
        <end position="69"/>
    </location>
</feature>
<reference evidence="9" key="2">
    <citation type="journal article" date="2012" name="G3 (Bethesda)">
        <title>Pichia sorbitophila, an interspecies yeast hybrid reveals early steps of genome resolution following polyploidization.</title>
        <authorList>
            <person name="Leh Louis V."/>
            <person name="Despons L."/>
            <person name="Friedrich A."/>
            <person name="Martin T."/>
            <person name="Durrens P."/>
            <person name="Casaregola S."/>
            <person name="Neuveglise C."/>
            <person name="Fairhead C."/>
            <person name="Marck C."/>
            <person name="Cruz J.A."/>
            <person name="Straub M.L."/>
            <person name="Kugler V."/>
            <person name="Sacerdot C."/>
            <person name="Uzunov Z."/>
            <person name="Thierry A."/>
            <person name="Weiss S."/>
            <person name="Bleykasten C."/>
            <person name="De Montigny J."/>
            <person name="Jacques N."/>
            <person name="Jung P."/>
            <person name="Lemaire M."/>
            <person name="Mallet S."/>
            <person name="Morel G."/>
            <person name="Richard G.F."/>
            <person name="Sarkar A."/>
            <person name="Savel G."/>
            <person name="Schacherer J."/>
            <person name="Seret M.L."/>
            <person name="Talla E."/>
            <person name="Samson G."/>
            <person name="Jubin C."/>
            <person name="Poulain J."/>
            <person name="Vacherie B."/>
            <person name="Barbe V."/>
            <person name="Pelletier E."/>
            <person name="Sherman D.J."/>
            <person name="Westhof E."/>
            <person name="Weissenbach J."/>
            <person name="Baret P.V."/>
            <person name="Wincker P."/>
            <person name="Gaillardin C."/>
            <person name="Dujon B."/>
            <person name="Souciet J.L."/>
        </authorList>
    </citation>
    <scope>NUCLEOTIDE SEQUENCE [LARGE SCALE GENOMIC DNA]</scope>
    <source>
        <strain evidence="9">ATCC MYA-4447 / BCRC 22081 / CBS 7064 / NBRC 10061 / NRRL Y-12695</strain>
    </source>
</reference>
<feature type="compositionally biased region" description="Basic and acidic residues" evidence="6">
    <location>
        <begin position="261"/>
        <end position="270"/>
    </location>
</feature>
<dbReference type="GO" id="GO:0005654">
    <property type="term" value="C:nucleoplasm"/>
    <property type="evidence" value="ECO:0007669"/>
    <property type="project" value="UniProtKB-ARBA"/>
</dbReference>
<dbReference type="EMBL" id="FO082049">
    <property type="protein sequence ID" value="CCE84047.1"/>
    <property type="molecule type" value="Genomic_DNA"/>
</dbReference>
<proteinExistence type="predicted"/>
<evidence type="ECO:0000256" key="1">
    <source>
        <dbReference type="ARBA" id="ARBA00004123"/>
    </source>
</evidence>
<dbReference type="HOGENOM" id="CLU_031124_0_0_1"/>
<evidence type="ECO:0000256" key="4">
    <source>
        <dbReference type="ARBA" id="ARBA00023163"/>
    </source>
</evidence>
<dbReference type="SMART" id="SM01401">
    <property type="entry name" value="Sds3"/>
    <property type="match status" value="1"/>
</dbReference>
<evidence type="ECO:0000313" key="8">
    <source>
        <dbReference type="EMBL" id="CCE85078.1"/>
    </source>
</evidence>
<feature type="region of interest" description="Disordered" evidence="6">
    <location>
        <begin position="1"/>
        <end position="278"/>
    </location>
</feature>
<dbReference type="InterPro" id="IPR013907">
    <property type="entry name" value="Sds3"/>
</dbReference>
<evidence type="ECO:0000313" key="9">
    <source>
        <dbReference type="Proteomes" id="UP000005222"/>
    </source>
</evidence>
<dbReference type="InParanoid" id="G8Y617"/>
<keyword evidence="2" id="KW-0678">Repressor</keyword>